<sequence length="155" mass="18043">MKLIAYSSEFQNSLEEFLEIMYSYRGYKFDPIDLHSDMRNIENIYQNQGGNFWIMIANSTVIGSIGLKILNKVDGIGEIKRYFVLPSYQGQGIGALLMEHLLLDATKNELHILRLDTMRESIAARKIFEKYGFQEISKYNDNEIAEIFMELKLKK</sequence>
<dbReference type="Gene3D" id="3.40.630.30">
    <property type="match status" value="1"/>
</dbReference>
<evidence type="ECO:0000259" key="1">
    <source>
        <dbReference type="PROSITE" id="PS51186"/>
    </source>
</evidence>
<accession>A0ABX1M1G6</accession>
<dbReference type="CDD" id="cd04301">
    <property type="entry name" value="NAT_SF"/>
    <property type="match status" value="1"/>
</dbReference>
<keyword evidence="3" id="KW-1185">Reference proteome</keyword>
<proteinExistence type="predicted"/>
<dbReference type="EMBL" id="JAAVJL010000005">
    <property type="protein sequence ID" value="NMF61031.1"/>
    <property type="molecule type" value="Genomic_DNA"/>
</dbReference>
<protein>
    <submittedName>
        <fullName evidence="2">GNAT family N-acetyltransferase</fullName>
    </submittedName>
</protein>
<dbReference type="Pfam" id="PF00583">
    <property type="entry name" value="Acetyltransf_1"/>
    <property type="match status" value="1"/>
</dbReference>
<dbReference type="RefSeq" id="WP_169365982.1">
    <property type="nucleotide sequence ID" value="NZ_JAAVJL010000005.1"/>
</dbReference>
<reference evidence="2 3" key="1">
    <citation type="submission" date="2020-03" db="EMBL/GenBank/DDBJ databases">
        <title>Draft Genome Sequence of 2-Methylisoborneol Producing Pseudanabaena yagii Strain GIHE-NHR1 Isolated from North Han River in South Korea.</title>
        <authorList>
            <person name="Jeong J."/>
        </authorList>
    </citation>
    <scope>NUCLEOTIDE SEQUENCE [LARGE SCALE GENOMIC DNA]</scope>
    <source>
        <strain evidence="2 3">GIHE-NHR1</strain>
    </source>
</reference>
<comment type="caution">
    <text evidence="2">The sequence shown here is derived from an EMBL/GenBank/DDBJ whole genome shotgun (WGS) entry which is preliminary data.</text>
</comment>
<evidence type="ECO:0000313" key="3">
    <source>
        <dbReference type="Proteomes" id="UP000738376"/>
    </source>
</evidence>
<dbReference type="InterPro" id="IPR016181">
    <property type="entry name" value="Acyl_CoA_acyltransferase"/>
</dbReference>
<name>A0ABX1M1G6_9CYAN</name>
<evidence type="ECO:0000313" key="2">
    <source>
        <dbReference type="EMBL" id="NMF61031.1"/>
    </source>
</evidence>
<dbReference type="SUPFAM" id="SSF55729">
    <property type="entry name" value="Acyl-CoA N-acyltransferases (Nat)"/>
    <property type="match status" value="1"/>
</dbReference>
<dbReference type="Proteomes" id="UP000738376">
    <property type="component" value="Unassembled WGS sequence"/>
</dbReference>
<organism evidence="2 3">
    <name type="scientific">Pseudanabaena yagii GIHE-NHR1</name>
    <dbReference type="NCBI Taxonomy" id="2722753"/>
    <lineage>
        <taxon>Bacteria</taxon>
        <taxon>Bacillati</taxon>
        <taxon>Cyanobacteriota</taxon>
        <taxon>Cyanophyceae</taxon>
        <taxon>Pseudanabaenales</taxon>
        <taxon>Pseudanabaenaceae</taxon>
        <taxon>Pseudanabaena</taxon>
        <taxon>Pseudanabaena yagii</taxon>
    </lineage>
</organism>
<dbReference type="InterPro" id="IPR000182">
    <property type="entry name" value="GNAT_dom"/>
</dbReference>
<dbReference type="InterPro" id="IPR052777">
    <property type="entry name" value="Acetyltransferase_Enz"/>
</dbReference>
<dbReference type="PANTHER" id="PTHR43305">
    <property type="entry name" value="FAMILY N-ACETYLTRANSFERASE, PUTATIVE (AFU_ORTHOLOGUE AFUA_2G01380)-RELATED"/>
    <property type="match status" value="1"/>
</dbReference>
<gene>
    <name evidence="2" type="ORF">HC246_24130</name>
</gene>
<feature type="domain" description="N-acetyltransferase" evidence="1">
    <location>
        <begin position="4"/>
        <end position="154"/>
    </location>
</feature>
<dbReference type="PANTHER" id="PTHR43305:SF1">
    <property type="entry name" value="FAMILY N-ACETYLTRANSFERASE, PUTATIVE (AFU_ORTHOLOGUE AFUA_2G01380)-RELATED"/>
    <property type="match status" value="1"/>
</dbReference>
<dbReference type="PROSITE" id="PS51186">
    <property type="entry name" value="GNAT"/>
    <property type="match status" value="1"/>
</dbReference>